<proteinExistence type="predicted"/>
<dbReference type="EMBL" id="VSRR010028143">
    <property type="protein sequence ID" value="MPC68634.1"/>
    <property type="molecule type" value="Genomic_DNA"/>
</dbReference>
<protein>
    <submittedName>
        <fullName evidence="2">Uncharacterized protein</fullName>
    </submittedName>
</protein>
<keyword evidence="3" id="KW-1185">Reference proteome</keyword>
<evidence type="ECO:0000313" key="2">
    <source>
        <dbReference type="EMBL" id="MPC68634.1"/>
    </source>
</evidence>
<feature type="transmembrane region" description="Helical" evidence="1">
    <location>
        <begin position="39"/>
        <end position="59"/>
    </location>
</feature>
<evidence type="ECO:0000313" key="3">
    <source>
        <dbReference type="Proteomes" id="UP000324222"/>
    </source>
</evidence>
<organism evidence="2 3">
    <name type="scientific">Portunus trituberculatus</name>
    <name type="common">Swimming crab</name>
    <name type="synonym">Neptunus trituberculatus</name>
    <dbReference type="NCBI Taxonomy" id="210409"/>
    <lineage>
        <taxon>Eukaryota</taxon>
        <taxon>Metazoa</taxon>
        <taxon>Ecdysozoa</taxon>
        <taxon>Arthropoda</taxon>
        <taxon>Crustacea</taxon>
        <taxon>Multicrustacea</taxon>
        <taxon>Malacostraca</taxon>
        <taxon>Eumalacostraca</taxon>
        <taxon>Eucarida</taxon>
        <taxon>Decapoda</taxon>
        <taxon>Pleocyemata</taxon>
        <taxon>Brachyura</taxon>
        <taxon>Eubrachyura</taxon>
        <taxon>Portunoidea</taxon>
        <taxon>Portunidae</taxon>
        <taxon>Portuninae</taxon>
        <taxon>Portunus</taxon>
    </lineage>
</organism>
<comment type="caution">
    <text evidence="2">The sequence shown here is derived from an EMBL/GenBank/DDBJ whole genome shotgun (WGS) entry which is preliminary data.</text>
</comment>
<name>A0A5B7HJ73_PORTR</name>
<dbReference type="Proteomes" id="UP000324222">
    <property type="component" value="Unassembled WGS sequence"/>
</dbReference>
<reference evidence="2 3" key="1">
    <citation type="submission" date="2019-05" db="EMBL/GenBank/DDBJ databases">
        <title>Another draft genome of Portunus trituberculatus and its Hox gene families provides insights of decapod evolution.</title>
        <authorList>
            <person name="Jeong J.-H."/>
            <person name="Song I."/>
            <person name="Kim S."/>
            <person name="Choi T."/>
            <person name="Kim D."/>
            <person name="Ryu S."/>
            <person name="Kim W."/>
        </authorList>
    </citation>
    <scope>NUCLEOTIDE SEQUENCE [LARGE SCALE GENOMIC DNA]</scope>
    <source>
        <tissue evidence="2">Muscle</tissue>
    </source>
</reference>
<dbReference type="AlphaFoldDB" id="A0A5B7HJ73"/>
<keyword evidence="1" id="KW-0472">Membrane</keyword>
<keyword evidence="1" id="KW-0812">Transmembrane</keyword>
<feature type="transmembrane region" description="Helical" evidence="1">
    <location>
        <begin position="12"/>
        <end position="33"/>
    </location>
</feature>
<accession>A0A5B7HJ73</accession>
<sequence length="84" mass="9678">MHSIFPPFYMENYFLISFTHCLILIFFACPLVLPASYVTSTRSFLSIFSIPFTILYIVIRSHRSLLSYKAGSSISFSLSSYDLF</sequence>
<evidence type="ECO:0000256" key="1">
    <source>
        <dbReference type="SAM" id="Phobius"/>
    </source>
</evidence>
<gene>
    <name evidence="2" type="ORF">E2C01_062837</name>
</gene>
<keyword evidence="1" id="KW-1133">Transmembrane helix</keyword>